<dbReference type="InterPro" id="IPR004218">
    <property type="entry name" value="GSHS_ATP-bd"/>
</dbReference>
<comment type="catalytic activity">
    <reaction evidence="10">
        <text>gamma-L-glutamyl-L-cysteine + glycine + ATP = glutathione + ADP + phosphate + H(+)</text>
        <dbReference type="Rhea" id="RHEA:13557"/>
        <dbReference type="ChEBI" id="CHEBI:15378"/>
        <dbReference type="ChEBI" id="CHEBI:30616"/>
        <dbReference type="ChEBI" id="CHEBI:43474"/>
        <dbReference type="ChEBI" id="CHEBI:57305"/>
        <dbReference type="ChEBI" id="CHEBI:57925"/>
        <dbReference type="ChEBI" id="CHEBI:58173"/>
        <dbReference type="ChEBI" id="CHEBI:456216"/>
        <dbReference type="EC" id="6.3.2.3"/>
    </reaction>
</comment>
<evidence type="ECO:0000256" key="5">
    <source>
        <dbReference type="ARBA" id="ARBA00022723"/>
    </source>
</evidence>
<dbReference type="RefSeq" id="WP_173198089.1">
    <property type="nucleotide sequence ID" value="NZ_JABFCX010000002.1"/>
</dbReference>
<organism evidence="12 13">
    <name type="scientific">Parvularcula mediterranea</name>
    <dbReference type="NCBI Taxonomy" id="2732508"/>
    <lineage>
        <taxon>Bacteria</taxon>
        <taxon>Pseudomonadati</taxon>
        <taxon>Pseudomonadota</taxon>
        <taxon>Alphaproteobacteria</taxon>
        <taxon>Parvularculales</taxon>
        <taxon>Parvularculaceae</taxon>
        <taxon>Parvularcula</taxon>
    </lineage>
</organism>
<dbReference type="InterPro" id="IPR006284">
    <property type="entry name" value="Glut_synth_pro"/>
</dbReference>
<dbReference type="Gene3D" id="3.40.50.20">
    <property type="match status" value="1"/>
</dbReference>
<keyword evidence="6 10" id="KW-0547">Nucleotide-binding</keyword>
<keyword evidence="5" id="KW-0479">Metal-binding</keyword>
<dbReference type="SUPFAM" id="SSF56059">
    <property type="entry name" value="Glutathione synthetase ATP-binding domain-like"/>
    <property type="match status" value="1"/>
</dbReference>
<evidence type="ECO:0000256" key="3">
    <source>
        <dbReference type="ARBA" id="ARBA00022598"/>
    </source>
</evidence>
<comment type="cofactor">
    <cofactor evidence="1">
        <name>Mn(2+)</name>
        <dbReference type="ChEBI" id="CHEBI:29035"/>
    </cofactor>
</comment>
<accession>A0A7Y3W505</accession>
<dbReference type="Gene3D" id="3.30.470.20">
    <property type="entry name" value="ATP-grasp fold, B domain"/>
    <property type="match status" value="1"/>
</dbReference>
<dbReference type="PANTHER" id="PTHR21621:SF4">
    <property type="entry name" value="GLUTATHIONE SYNTHETASE"/>
    <property type="match status" value="1"/>
</dbReference>
<dbReference type="UniPathway" id="UPA00142">
    <property type="reaction ID" value="UER00210"/>
</dbReference>
<dbReference type="EMBL" id="JABFCX010000002">
    <property type="protein sequence ID" value="NNU16119.1"/>
    <property type="molecule type" value="Genomic_DNA"/>
</dbReference>
<dbReference type="InterPro" id="IPR016185">
    <property type="entry name" value="PreATP-grasp_dom_sf"/>
</dbReference>
<dbReference type="GO" id="GO:0046872">
    <property type="term" value="F:metal ion binding"/>
    <property type="evidence" value="ECO:0007669"/>
    <property type="project" value="UniProtKB-KW"/>
</dbReference>
<comment type="similarity">
    <text evidence="10">Belongs to the prokaryotic GSH synthase family.</text>
</comment>
<dbReference type="InterPro" id="IPR004215">
    <property type="entry name" value="GSHS_N"/>
</dbReference>
<evidence type="ECO:0000256" key="4">
    <source>
        <dbReference type="ARBA" id="ARBA00022684"/>
    </source>
</evidence>
<protein>
    <recommendedName>
        <fullName evidence="10">Glutathione synthetase</fullName>
        <ecNumber evidence="10">6.3.2.3</ecNumber>
    </recommendedName>
    <alternativeName>
        <fullName evidence="10">GSH synthetase</fullName>
        <shortName evidence="10">GSH-S</shortName>
        <shortName evidence="10">GSHase</shortName>
    </alternativeName>
    <alternativeName>
        <fullName evidence="10">Glutathione synthase</fullName>
    </alternativeName>
</protein>
<keyword evidence="8" id="KW-0460">Magnesium</keyword>
<evidence type="ECO:0000256" key="8">
    <source>
        <dbReference type="ARBA" id="ARBA00022842"/>
    </source>
</evidence>
<dbReference type="Pfam" id="PF02955">
    <property type="entry name" value="GSH-S_ATP"/>
    <property type="match status" value="1"/>
</dbReference>
<keyword evidence="7 10" id="KW-0067">ATP-binding</keyword>
<dbReference type="Gene3D" id="3.30.1490.20">
    <property type="entry name" value="ATP-grasp fold, A domain"/>
    <property type="match status" value="1"/>
</dbReference>
<keyword evidence="3 10" id="KW-0436">Ligase</keyword>
<feature type="domain" description="ATP-grasp" evidence="11">
    <location>
        <begin position="123"/>
        <end position="309"/>
    </location>
</feature>
<dbReference type="GO" id="GO:0005737">
    <property type="term" value="C:cytoplasm"/>
    <property type="evidence" value="ECO:0007669"/>
    <property type="project" value="TreeGrafter"/>
</dbReference>
<reference evidence="12 13" key="1">
    <citation type="submission" date="2020-05" db="EMBL/GenBank/DDBJ databases">
        <title>Parvularcula mediterraneae sp. nov., isolated from polypropylene straw from shallow seawater of the seashore of Laganas in Zakynthos island, Greece.</title>
        <authorList>
            <person name="Szabo I."/>
            <person name="Al-Omari J."/>
            <person name="Rado J."/>
            <person name="Szerdahelyi G.S."/>
        </authorList>
    </citation>
    <scope>NUCLEOTIDE SEQUENCE [LARGE SCALE GENOMIC DNA]</scope>
    <source>
        <strain evidence="12 13">ZS-1/3</strain>
    </source>
</reference>
<evidence type="ECO:0000256" key="6">
    <source>
        <dbReference type="ARBA" id="ARBA00022741"/>
    </source>
</evidence>
<dbReference type="NCBIfam" id="NF003573">
    <property type="entry name" value="PRK05246.1"/>
    <property type="match status" value="1"/>
</dbReference>
<dbReference type="HAMAP" id="MF_00162">
    <property type="entry name" value="GSH_S"/>
    <property type="match status" value="1"/>
</dbReference>
<dbReference type="AlphaFoldDB" id="A0A7Y3W505"/>
<comment type="pathway">
    <text evidence="10">Sulfur metabolism; glutathione biosynthesis; glutathione from L-cysteine and L-glutamate: step 2/2.</text>
</comment>
<evidence type="ECO:0000256" key="10">
    <source>
        <dbReference type="HAMAP-Rule" id="MF_00162"/>
    </source>
</evidence>
<keyword evidence="13" id="KW-1185">Reference proteome</keyword>
<comment type="caution">
    <text evidence="12">The sequence shown here is derived from an EMBL/GenBank/DDBJ whole genome shotgun (WGS) entry which is preliminary data.</text>
</comment>
<dbReference type="InterPro" id="IPR011761">
    <property type="entry name" value="ATP-grasp"/>
</dbReference>
<dbReference type="SUPFAM" id="SSF52440">
    <property type="entry name" value="PreATP-grasp domain"/>
    <property type="match status" value="1"/>
</dbReference>
<evidence type="ECO:0000259" key="11">
    <source>
        <dbReference type="PROSITE" id="PS50975"/>
    </source>
</evidence>
<keyword evidence="9" id="KW-0464">Manganese</keyword>
<dbReference type="Proteomes" id="UP000536835">
    <property type="component" value="Unassembled WGS sequence"/>
</dbReference>
<dbReference type="InterPro" id="IPR013815">
    <property type="entry name" value="ATP_grasp_subdomain_1"/>
</dbReference>
<evidence type="ECO:0000256" key="1">
    <source>
        <dbReference type="ARBA" id="ARBA00001936"/>
    </source>
</evidence>
<keyword evidence="4 10" id="KW-0317">Glutathione biosynthesis</keyword>
<evidence type="ECO:0000256" key="9">
    <source>
        <dbReference type="ARBA" id="ARBA00023211"/>
    </source>
</evidence>
<evidence type="ECO:0000256" key="7">
    <source>
        <dbReference type="ARBA" id="ARBA00022840"/>
    </source>
</evidence>
<dbReference type="PROSITE" id="PS50975">
    <property type="entry name" value="ATP_GRASP"/>
    <property type="match status" value="1"/>
</dbReference>
<name>A0A7Y3W505_9PROT</name>
<gene>
    <name evidence="10 12" type="primary">gshB</name>
    <name evidence="12" type="ORF">HK107_07265</name>
</gene>
<dbReference type="EC" id="6.3.2.3" evidence="10"/>
<evidence type="ECO:0000313" key="12">
    <source>
        <dbReference type="EMBL" id="NNU16119.1"/>
    </source>
</evidence>
<sequence>MRIAIQTDPFSGLIIKGDTTFAMALEAQERGHEIWEYQPQHLQLRGDEVFARARKLSKLMDTQGEHVIHGEEEVLDLSSVDVVLIRQDPPFDMVYQTACYILEKLPENVLVLNDPAEIRGAPEKLFVMDYPELMPTTLVTSDEQALRAFREEHEEMILKPLYGNGGAGVFRIRPGDENFSSLLEMFLEGDRPLPVIAQGYLKEVRGGDKRVLILDGEPVGAINRVPAEGEARSNMHVGGRAEASDLTERDLEICAAIAPELKERRLVFTGIDVIGGMLTEINVTSPTGIRELKRFGGPDMAALFWDWVANEKAA</sequence>
<evidence type="ECO:0000313" key="13">
    <source>
        <dbReference type="Proteomes" id="UP000536835"/>
    </source>
</evidence>
<evidence type="ECO:0000256" key="2">
    <source>
        <dbReference type="ARBA" id="ARBA00001946"/>
    </source>
</evidence>
<dbReference type="Pfam" id="PF02951">
    <property type="entry name" value="GSH-S_N"/>
    <property type="match status" value="1"/>
</dbReference>
<dbReference type="GO" id="GO:0005524">
    <property type="term" value="F:ATP binding"/>
    <property type="evidence" value="ECO:0007669"/>
    <property type="project" value="UniProtKB-UniRule"/>
</dbReference>
<comment type="cofactor">
    <cofactor evidence="2">
        <name>Mg(2+)</name>
        <dbReference type="ChEBI" id="CHEBI:18420"/>
    </cofactor>
</comment>
<proteinExistence type="inferred from homology"/>
<dbReference type="GO" id="GO:0004363">
    <property type="term" value="F:glutathione synthase activity"/>
    <property type="evidence" value="ECO:0007669"/>
    <property type="project" value="UniProtKB-UniRule"/>
</dbReference>
<dbReference type="PANTHER" id="PTHR21621">
    <property type="entry name" value="RIBOSOMAL PROTEIN S6 MODIFICATION PROTEIN"/>
    <property type="match status" value="1"/>
</dbReference>
<dbReference type="NCBIfam" id="TIGR01380">
    <property type="entry name" value="glut_syn"/>
    <property type="match status" value="1"/>
</dbReference>